<feature type="site" description="Important for catalytic activity" evidence="7">
    <location>
        <position position="555"/>
    </location>
</feature>
<dbReference type="NCBIfam" id="TIGR00247">
    <property type="entry name" value="endolytic transglycosylase MltG"/>
    <property type="match status" value="1"/>
</dbReference>
<dbReference type="InterPro" id="IPR003770">
    <property type="entry name" value="MLTG-like"/>
</dbReference>
<dbReference type="Pfam" id="PF02618">
    <property type="entry name" value="YceG"/>
    <property type="match status" value="1"/>
</dbReference>
<reference evidence="10" key="1">
    <citation type="journal article" date="2019" name="Int. J. Syst. Evol. Microbiol.">
        <title>The Global Catalogue of Microorganisms (GCM) 10K type strain sequencing project: providing services to taxonomists for standard genome sequencing and annotation.</title>
        <authorList>
            <consortium name="The Broad Institute Genomics Platform"/>
            <consortium name="The Broad Institute Genome Sequencing Center for Infectious Disease"/>
            <person name="Wu L."/>
            <person name="Ma J."/>
        </authorList>
    </citation>
    <scope>NUCLEOTIDE SEQUENCE [LARGE SCALE GENOMIC DNA]</scope>
    <source>
        <strain evidence="10">JCM 15614</strain>
    </source>
</reference>
<feature type="compositionally biased region" description="Polar residues" evidence="8">
    <location>
        <begin position="71"/>
        <end position="80"/>
    </location>
</feature>
<name>A0ABP6P6X8_9ACTN</name>
<feature type="region of interest" description="Disordered" evidence="8">
    <location>
        <begin position="248"/>
        <end position="286"/>
    </location>
</feature>
<feature type="transmembrane region" description="Helical" evidence="7">
    <location>
        <begin position="338"/>
        <end position="362"/>
    </location>
</feature>
<dbReference type="EMBL" id="BAAAVV010000005">
    <property type="protein sequence ID" value="GAA3170161.1"/>
    <property type="molecule type" value="Genomic_DNA"/>
</dbReference>
<feature type="region of interest" description="Disordered" evidence="8">
    <location>
        <begin position="1"/>
        <end position="24"/>
    </location>
</feature>
<evidence type="ECO:0000256" key="1">
    <source>
        <dbReference type="ARBA" id="ARBA00022475"/>
    </source>
</evidence>
<keyword evidence="5 7" id="KW-0456">Lyase</keyword>
<dbReference type="EC" id="4.2.2.29" evidence="7"/>
<evidence type="ECO:0000256" key="8">
    <source>
        <dbReference type="SAM" id="MobiDB-lite"/>
    </source>
</evidence>
<sequence>MSATGGPDRRGRHSSADDGAAGAFHPRAYEAMAFDPRSFEAGARRDMAPGHEAPRYEPSRYEPNRFAVPQSRIQPVSTSRADLPRHSFEAAERPTGGLRPSRVLDRFADETGPLVEPEWWAHGCSDAPAGQLSARHGRDDRPADQPPQHFSDTEHPSAPLPPRPAGVWDRLHPRQDVPADDETIASPLFPGPHAGRHAEHSDDVTDAHDLDPAMWDDHDHTGGLDVIGAHVEDHGRRRGLFRRRRAADRHDAGHDFEHDADVDADPDYAHDADQRSGRYVDEHHDDDLRDDDLHDHDLYDHDQDARDHDLHDDLHDDEIPIAPYDPRSGRRHRRRRPWAVIVSLLVLAGLVVGIVVGGQALLGLIDPSSRDYAGQGSGEVEVRVKDGDTLSDIARTLVDAGVIASIGPFIDAAETDPAAMGIQPGVYGLREKMSGQAALDRLLDPVARLVSRVTVPEGLTAAATLARLADATGVPVEELQAAATADPAAFGLPAWTNGSLEGFLFPATYDFEPETPAVEMLRAMVARANQAFTELQIPADRLQEVLTEASIVQAEAASPEDMAKVARVLENRIAIDMPLQLDTTVNYANGKSGITTTAEDRANPSPYNTYVHSGLPPGPISNPGEVALQAALAPADGNWLFFVVVDPDTGETRFAATAEEHAANVEIFRQWLRENPEG</sequence>
<evidence type="ECO:0000313" key="10">
    <source>
        <dbReference type="Proteomes" id="UP001499924"/>
    </source>
</evidence>
<feature type="compositionally biased region" description="Basic and acidic residues" evidence="8">
    <location>
        <begin position="309"/>
        <end position="318"/>
    </location>
</feature>
<keyword evidence="1 7" id="KW-1003">Cell membrane</keyword>
<evidence type="ECO:0000256" key="4">
    <source>
        <dbReference type="ARBA" id="ARBA00023136"/>
    </source>
</evidence>
<keyword evidence="10" id="KW-1185">Reference proteome</keyword>
<feature type="region of interest" description="Disordered" evidence="8">
    <location>
        <begin position="119"/>
        <end position="216"/>
    </location>
</feature>
<proteinExistence type="inferred from homology"/>
<evidence type="ECO:0000256" key="2">
    <source>
        <dbReference type="ARBA" id="ARBA00022692"/>
    </source>
</evidence>
<protein>
    <recommendedName>
        <fullName evidence="7">Endolytic murein transglycosylase</fullName>
        <ecNumber evidence="7">4.2.2.29</ecNumber>
    </recommendedName>
    <alternativeName>
        <fullName evidence="7">Peptidoglycan lytic transglycosylase</fullName>
    </alternativeName>
    <alternativeName>
        <fullName evidence="7">Peptidoglycan polymerization terminase</fullName>
    </alternativeName>
</protein>
<evidence type="ECO:0000256" key="6">
    <source>
        <dbReference type="ARBA" id="ARBA00023316"/>
    </source>
</evidence>
<dbReference type="PANTHER" id="PTHR30518:SF2">
    <property type="entry name" value="ENDOLYTIC MUREIN TRANSGLYCOSYLASE"/>
    <property type="match status" value="1"/>
</dbReference>
<evidence type="ECO:0000256" key="5">
    <source>
        <dbReference type="ARBA" id="ARBA00023239"/>
    </source>
</evidence>
<feature type="compositionally biased region" description="Basic and acidic residues" evidence="8">
    <location>
        <begin position="82"/>
        <end position="92"/>
    </location>
</feature>
<accession>A0ABP6P6X8</accession>
<comment type="catalytic activity">
    <reaction evidence="7">
        <text>a peptidoglycan chain = a peptidoglycan chain with N-acetyl-1,6-anhydromuramyl-[peptide] at the reducing end + a peptidoglycan chain with N-acetylglucosamine at the non-reducing end.</text>
        <dbReference type="EC" id="4.2.2.29"/>
    </reaction>
</comment>
<organism evidence="9 10">
    <name type="scientific">Blastococcus jejuensis</name>
    <dbReference type="NCBI Taxonomy" id="351224"/>
    <lineage>
        <taxon>Bacteria</taxon>
        <taxon>Bacillati</taxon>
        <taxon>Actinomycetota</taxon>
        <taxon>Actinomycetes</taxon>
        <taxon>Geodermatophilales</taxon>
        <taxon>Geodermatophilaceae</taxon>
        <taxon>Blastococcus</taxon>
    </lineage>
</organism>
<feature type="region of interest" description="Disordered" evidence="8">
    <location>
        <begin position="309"/>
        <end position="330"/>
    </location>
</feature>
<evidence type="ECO:0000313" key="9">
    <source>
        <dbReference type="EMBL" id="GAA3170161.1"/>
    </source>
</evidence>
<evidence type="ECO:0000256" key="3">
    <source>
        <dbReference type="ARBA" id="ARBA00022989"/>
    </source>
</evidence>
<keyword evidence="4 7" id="KW-0472">Membrane</keyword>
<keyword evidence="3 7" id="KW-1133">Transmembrane helix</keyword>
<dbReference type="Gene3D" id="3.30.1490.480">
    <property type="entry name" value="Endolytic murein transglycosylase"/>
    <property type="match status" value="1"/>
</dbReference>
<dbReference type="PANTHER" id="PTHR30518">
    <property type="entry name" value="ENDOLYTIC MUREIN TRANSGLYCOSYLASE"/>
    <property type="match status" value="1"/>
</dbReference>
<dbReference type="CDD" id="cd08010">
    <property type="entry name" value="MltG_like"/>
    <property type="match status" value="1"/>
</dbReference>
<comment type="function">
    <text evidence="7">Functions as a peptidoglycan terminase that cleaves nascent peptidoglycan strands endolytically to terminate their elongation.</text>
</comment>
<dbReference type="Proteomes" id="UP001499924">
    <property type="component" value="Unassembled WGS sequence"/>
</dbReference>
<dbReference type="Gene3D" id="3.30.160.60">
    <property type="entry name" value="Classic Zinc Finger"/>
    <property type="match status" value="1"/>
</dbReference>
<dbReference type="RefSeq" id="WP_344689136.1">
    <property type="nucleotide sequence ID" value="NZ_BAAAVV010000005.1"/>
</dbReference>
<feature type="compositionally biased region" description="Basic and acidic residues" evidence="8">
    <location>
        <begin position="42"/>
        <end position="63"/>
    </location>
</feature>
<feature type="compositionally biased region" description="Basic and acidic residues" evidence="8">
    <location>
        <begin position="196"/>
        <end position="216"/>
    </location>
</feature>
<keyword evidence="6 7" id="KW-0961">Cell wall biogenesis/degradation</keyword>
<feature type="region of interest" description="Disordered" evidence="8">
    <location>
        <begin position="40"/>
        <end position="103"/>
    </location>
</feature>
<keyword evidence="2 7" id="KW-0812">Transmembrane</keyword>
<gene>
    <name evidence="7" type="primary">mltG</name>
    <name evidence="9" type="ORF">GCM10010531_24170</name>
</gene>
<evidence type="ECO:0000256" key="7">
    <source>
        <dbReference type="HAMAP-Rule" id="MF_02065"/>
    </source>
</evidence>
<comment type="subcellular location">
    <subcellularLocation>
        <location evidence="7">Cell membrane</location>
        <topology evidence="7">Single-pass membrane protein</topology>
    </subcellularLocation>
</comment>
<comment type="similarity">
    <text evidence="7">Belongs to the transglycosylase MltG family.</text>
</comment>
<comment type="caution">
    <text evidence="9">The sequence shown here is derived from an EMBL/GenBank/DDBJ whole genome shotgun (WGS) entry which is preliminary data.</text>
</comment>
<dbReference type="HAMAP" id="MF_02065">
    <property type="entry name" value="MltG"/>
    <property type="match status" value="1"/>
</dbReference>